<evidence type="ECO:0000256" key="8">
    <source>
        <dbReference type="ARBA" id="ARBA00022691"/>
    </source>
</evidence>
<dbReference type="AlphaFoldDB" id="A0A6L3VJP5"/>
<evidence type="ECO:0000256" key="3">
    <source>
        <dbReference type="ARBA" id="ARBA00011890"/>
    </source>
</evidence>
<evidence type="ECO:0000256" key="9">
    <source>
        <dbReference type="ARBA" id="ARBA00030757"/>
    </source>
</evidence>
<dbReference type="GO" id="GO:0032259">
    <property type="term" value="P:methylation"/>
    <property type="evidence" value="ECO:0007669"/>
    <property type="project" value="UniProtKB-KW"/>
</dbReference>
<dbReference type="Proteomes" id="UP000483004">
    <property type="component" value="Unassembled WGS sequence"/>
</dbReference>
<protein>
    <recommendedName>
        <fullName evidence="4">Protein-L-isoaspartate O-methyltransferase</fullName>
        <ecNumber evidence="3">2.1.1.77</ecNumber>
    </recommendedName>
    <alternativeName>
        <fullName evidence="11">L-isoaspartyl protein carboxyl methyltransferase</fullName>
    </alternativeName>
    <alternativeName>
        <fullName evidence="9">Protein L-isoaspartyl methyltransferase</fullName>
    </alternativeName>
    <alternativeName>
        <fullName evidence="10">Protein-beta-aspartate methyltransferase</fullName>
    </alternativeName>
</protein>
<evidence type="ECO:0000256" key="10">
    <source>
        <dbReference type="ARBA" id="ARBA00031323"/>
    </source>
</evidence>
<dbReference type="PANTHER" id="PTHR11579:SF0">
    <property type="entry name" value="PROTEIN-L-ISOASPARTATE(D-ASPARTATE) O-METHYLTRANSFERASE"/>
    <property type="match status" value="1"/>
</dbReference>
<proteinExistence type="inferred from homology"/>
<name>A0A6L3VJP5_9ACTN</name>
<accession>A0A6L3VJP5</accession>
<evidence type="ECO:0000256" key="2">
    <source>
        <dbReference type="ARBA" id="ARBA00005369"/>
    </source>
</evidence>
<evidence type="ECO:0000256" key="1">
    <source>
        <dbReference type="ARBA" id="ARBA00004496"/>
    </source>
</evidence>
<keyword evidence="6 12" id="KW-0489">Methyltransferase</keyword>
<evidence type="ECO:0000313" key="12">
    <source>
        <dbReference type="EMBL" id="KAB2371232.1"/>
    </source>
</evidence>
<dbReference type="PANTHER" id="PTHR11579">
    <property type="entry name" value="PROTEIN-L-ISOASPARTATE O-METHYLTRANSFERASE"/>
    <property type="match status" value="1"/>
</dbReference>
<evidence type="ECO:0000313" key="13">
    <source>
        <dbReference type="Proteomes" id="UP000483004"/>
    </source>
</evidence>
<sequence length="271" mass="29244">MRILQWDREGVSAFPGLPSVDRRLFIPETVWVVRDGRFVTLTRADEPEEWERVVAADEPIATKVKDGMWPTSSSTGPSMMARMIAALCVESDMRVLEIGTGTGYNAACLAELGAFVVTVEVDPEVAEHARGALRAAGLPGVVVISGDGEAGAPSHAPFDRVIATAAAHTVPYAWVEQTKPGGLIVVPWAATFHPDGPLAVLTVGTDGTAEGRFTEPSWFMPLHGQRLPQTVLHETRERWEAAGEPDVSRYGITVRPDGQSVWLDEPGTVVR</sequence>
<dbReference type="GO" id="GO:0005737">
    <property type="term" value="C:cytoplasm"/>
    <property type="evidence" value="ECO:0007669"/>
    <property type="project" value="UniProtKB-SubCell"/>
</dbReference>
<comment type="caution">
    <text evidence="12">The sequence shown here is derived from an EMBL/GenBank/DDBJ whole genome shotgun (WGS) entry which is preliminary data.</text>
</comment>
<dbReference type="CDD" id="cd02440">
    <property type="entry name" value="AdoMet_MTases"/>
    <property type="match status" value="1"/>
</dbReference>
<evidence type="ECO:0000256" key="7">
    <source>
        <dbReference type="ARBA" id="ARBA00022679"/>
    </source>
</evidence>
<gene>
    <name evidence="12" type="ORF">F9B16_32690</name>
</gene>
<dbReference type="Gene3D" id="3.40.50.150">
    <property type="entry name" value="Vaccinia Virus protein VP39"/>
    <property type="match status" value="1"/>
</dbReference>
<dbReference type="EMBL" id="WBMR01000128">
    <property type="protein sequence ID" value="KAB2371232.1"/>
    <property type="molecule type" value="Genomic_DNA"/>
</dbReference>
<evidence type="ECO:0000256" key="6">
    <source>
        <dbReference type="ARBA" id="ARBA00022603"/>
    </source>
</evidence>
<dbReference type="InterPro" id="IPR029063">
    <property type="entry name" value="SAM-dependent_MTases_sf"/>
</dbReference>
<dbReference type="EC" id="2.1.1.77" evidence="3"/>
<keyword evidence="5" id="KW-0963">Cytoplasm</keyword>
<comment type="similarity">
    <text evidence="2">Belongs to the methyltransferase superfamily. L-isoaspartyl/D-aspartyl protein methyltransferase family.</text>
</comment>
<keyword evidence="7 12" id="KW-0808">Transferase</keyword>
<dbReference type="GO" id="GO:0004719">
    <property type="term" value="F:protein-L-isoaspartate (D-aspartate) O-methyltransferase activity"/>
    <property type="evidence" value="ECO:0007669"/>
    <property type="project" value="UniProtKB-EC"/>
</dbReference>
<evidence type="ECO:0000256" key="5">
    <source>
        <dbReference type="ARBA" id="ARBA00022490"/>
    </source>
</evidence>
<dbReference type="SUPFAM" id="SSF53335">
    <property type="entry name" value="S-adenosyl-L-methionine-dependent methyltransferases"/>
    <property type="match status" value="1"/>
</dbReference>
<keyword evidence="13" id="KW-1185">Reference proteome</keyword>
<reference evidence="12 13" key="1">
    <citation type="submission" date="2019-09" db="EMBL/GenBank/DDBJ databases">
        <title>Actinomadura physcomitrii sp. nov., a novel actinomycete isolated from moss [Physcomitrium sphaericum (Ludw) Fuernr].</title>
        <authorList>
            <person name="Liu C."/>
            <person name="Zhuang X."/>
        </authorList>
    </citation>
    <scope>NUCLEOTIDE SEQUENCE [LARGE SCALE GENOMIC DNA]</scope>
    <source>
        <strain evidence="12 13">CYP1-1B</strain>
    </source>
</reference>
<dbReference type="OrthoDB" id="3501659at2"/>
<dbReference type="Pfam" id="PF01135">
    <property type="entry name" value="PCMT"/>
    <property type="match status" value="1"/>
</dbReference>
<keyword evidence="8" id="KW-0949">S-adenosyl-L-methionine</keyword>
<organism evidence="12 13">
    <name type="scientific">Actinomadura montaniterrae</name>
    <dbReference type="NCBI Taxonomy" id="1803903"/>
    <lineage>
        <taxon>Bacteria</taxon>
        <taxon>Bacillati</taxon>
        <taxon>Actinomycetota</taxon>
        <taxon>Actinomycetes</taxon>
        <taxon>Streptosporangiales</taxon>
        <taxon>Thermomonosporaceae</taxon>
        <taxon>Actinomadura</taxon>
    </lineage>
</organism>
<evidence type="ECO:0000256" key="4">
    <source>
        <dbReference type="ARBA" id="ARBA00013346"/>
    </source>
</evidence>
<evidence type="ECO:0000256" key="11">
    <source>
        <dbReference type="ARBA" id="ARBA00031350"/>
    </source>
</evidence>
<dbReference type="InterPro" id="IPR000682">
    <property type="entry name" value="PCMT"/>
</dbReference>
<comment type="subcellular location">
    <subcellularLocation>
        <location evidence="1">Cytoplasm</location>
    </subcellularLocation>
</comment>